<evidence type="ECO:0000259" key="1">
    <source>
        <dbReference type="Pfam" id="PF06283"/>
    </source>
</evidence>
<dbReference type="PANTHER" id="PTHR40469:SF2">
    <property type="entry name" value="GALACTOSE-BINDING DOMAIN-LIKE SUPERFAMILY PROTEIN"/>
    <property type="match status" value="1"/>
</dbReference>
<evidence type="ECO:0000313" key="2">
    <source>
        <dbReference type="EMBL" id="EPE10517.1"/>
    </source>
</evidence>
<dbReference type="Proteomes" id="UP000016923">
    <property type="component" value="Unassembled WGS sequence"/>
</dbReference>
<dbReference type="OMA" id="FTDEWYD"/>
<keyword evidence="3" id="KW-1185">Reference proteome</keyword>
<feature type="domain" description="ThuA-like" evidence="1">
    <location>
        <begin position="6"/>
        <end position="257"/>
    </location>
</feature>
<proteinExistence type="predicted"/>
<dbReference type="VEuPathDB" id="FungiDB:F503_05612"/>
<dbReference type="EMBL" id="KE148146">
    <property type="protein sequence ID" value="EPE10517.1"/>
    <property type="molecule type" value="Genomic_DNA"/>
</dbReference>
<organism evidence="2 3">
    <name type="scientific">Ophiostoma piceae (strain UAMH 11346)</name>
    <name type="common">Sap stain fungus</name>
    <dbReference type="NCBI Taxonomy" id="1262450"/>
    <lineage>
        <taxon>Eukaryota</taxon>
        <taxon>Fungi</taxon>
        <taxon>Dikarya</taxon>
        <taxon>Ascomycota</taxon>
        <taxon>Pezizomycotina</taxon>
        <taxon>Sordariomycetes</taxon>
        <taxon>Sordariomycetidae</taxon>
        <taxon>Ophiostomatales</taxon>
        <taxon>Ophiostomataceae</taxon>
        <taxon>Ophiostoma</taxon>
    </lineage>
</organism>
<accession>S3CC77</accession>
<protein>
    <submittedName>
        <fullName evidence="2">Crp fnr family transcriptional regulator</fullName>
    </submittedName>
</protein>
<name>S3CC77_OPHP1</name>
<dbReference type="InterPro" id="IPR029062">
    <property type="entry name" value="Class_I_gatase-like"/>
</dbReference>
<evidence type="ECO:0000313" key="3">
    <source>
        <dbReference type="Proteomes" id="UP000016923"/>
    </source>
</evidence>
<dbReference type="SUPFAM" id="SSF52317">
    <property type="entry name" value="Class I glutamine amidotransferase-like"/>
    <property type="match status" value="1"/>
</dbReference>
<sequence length="262" mass="28217">MAPFTVLVFTKTLLFRHPSIEAGISMFQRLADASTASDHPFVVEASEDSGAVFTPENLARYRVVVLLHCTGVILDAAQLTALEGYVGGGNGGVVGIHASAGAMKSKDVDPKGFYGRLLGAVFTEHSAAQLGRIIIKSPKHPVVSPFLAHVSSFSEASLSEPSFSVFDEWYNFEPTSCAVVASKKTTGTLSTSDPSILLTTDETTYEGGKHGEDHPIAWVWPDFESTGTRVFYTALGHFAESYEDDVFVTHLKNAVLWSAKLL</sequence>
<dbReference type="AlphaFoldDB" id="S3CC77"/>
<dbReference type="Pfam" id="PF06283">
    <property type="entry name" value="ThuA"/>
    <property type="match status" value="1"/>
</dbReference>
<dbReference type="OrthoDB" id="3482285at2759"/>
<dbReference type="InterPro" id="IPR029010">
    <property type="entry name" value="ThuA-like"/>
</dbReference>
<gene>
    <name evidence="2" type="ORF">F503_05612</name>
</gene>
<dbReference type="PANTHER" id="PTHR40469">
    <property type="entry name" value="SECRETED GLYCOSYL HYDROLASE"/>
    <property type="match status" value="1"/>
</dbReference>
<dbReference type="eggNOG" id="ENOG502RZ2Z">
    <property type="taxonomic scope" value="Eukaryota"/>
</dbReference>
<dbReference type="HOGENOM" id="CLU_057383_1_2_1"/>
<reference evidence="2 3" key="1">
    <citation type="journal article" date="2013" name="BMC Genomics">
        <title>The genome and transcriptome of the pine saprophyte Ophiostoma piceae, and a comparison with the bark beetle-associated pine pathogen Grosmannia clavigera.</title>
        <authorList>
            <person name="Haridas S."/>
            <person name="Wang Y."/>
            <person name="Lim L."/>
            <person name="Massoumi Alamouti S."/>
            <person name="Jackman S."/>
            <person name="Docking R."/>
            <person name="Robertson G."/>
            <person name="Birol I."/>
            <person name="Bohlmann J."/>
            <person name="Breuil C."/>
        </authorList>
    </citation>
    <scope>NUCLEOTIDE SEQUENCE [LARGE SCALE GENOMIC DNA]</scope>
    <source>
        <strain evidence="2 3">UAMH 11346</strain>
    </source>
</reference>
<dbReference type="Gene3D" id="3.40.50.880">
    <property type="match status" value="1"/>
</dbReference>